<gene>
    <name evidence="7" type="primary">LOC109474740</name>
</gene>
<evidence type="ECO:0000313" key="7">
    <source>
        <dbReference type="RefSeq" id="XP_019630657.1"/>
    </source>
</evidence>
<dbReference type="HAMAP" id="MF_00376">
    <property type="entry name" value="Dephospho_CoA_kinase"/>
    <property type="match status" value="1"/>
</dbReference>
<dbReference type="GO" id="GO:0005737">
    <property type="term" value="C:cytoplasm"/>
    <property type="evidence" value="ECO:0007669"/>
    <property type="project" value="UniProtKB-ARBA"/>
</dbReference>
<dbReference type="KEGG" id="bbel:109474740"/>
<reference evidence="7" key="1">
    <citation type="submission" date="2025-08" db="UniProtKB">
        <authorList>
            <consortium name="RefSeq"/>
        </authorList>
    </citation>
    <scope>IDENTIFICATION</scope>
    <source>
        <tissue evidence="7">Gonad</tissue>
    </source>
</reference>
<keyword evidence="5" id="KW-0472">Membrane</keyword>
<feature type="transmembrane region" description="Helical" evidence="5">
    <location>
        <begin position="204"/>
        <end position="222"/>
    </location>
</feature>
<proteinExistence type="inferred from homology"/>
<dbReference type="OrthoDB" id="247245at2759"/>
<dbReference type="InterPro" id="IPR027417">
    <property type="entry name" value="P-loop_NTPase"/>
</dbReference>
<accession>A0A6P4ZHU2</accession>
<dbReference type="PANTHER" id="PTHR10695">
    <property type="entry name" value="DEPHOSPHO-COA KINASE-RELATED"/>
    <property type="match status" value="1"/>
</dbReference>
<evidence type="ECO:0000313" key="6">
    <source>
        <dbReference type="Proteomes" id="UP000515135"/>
    </source>
</evidence>
<evidence type="ECO:0000256" key="1">
    <source>
        <dbReference type="ARBA" id="ARBA00009018"/>
    </source>
</evidence>
<keyword evidence="5" id="KW-0812">Transmembrane</keyword>
<dbReference type="CDD" id="cd02022">
    <property type="entry name" value="DPCK"/>
    <property type="match status" value="1"/>
</dbReference>
<keyword evidence="6" id="KW-1185">Reference proteome</keyword>
<dbReference type="FunFam" id="3.40.50.300:FF:000485">
    <property type="entry name" value="Dephospho-CoA kinase CAB5"/>
    <property type="match status" value="1"/>
</dbReference>
<dbReference type="NCBIfam" id="TIGR00152">
    <property type="entry name" value="dephospho-CoA kinase"/>
    <property type="match status" value="1"/>
</dbReference>
<dbReference type="GO" id="GO:0015937">
    <property type="term" value="P:coenzyme A biosynthetic process"/>
    <property type="evidence" value="ECO:0007669"/>
    <property type="project" value="InterPro"/>
</dbReference>
<evidence type="ECO:0000256" key="5">
    <source>
        <dbReference type="SAM" id="Phobius"/>
    </source>
</evidence>
<dbReference type="Proteomes" id="UP000515135">
    <property type="component" value="Unplaced"/>
</dbReference>
<evidence type="ECO:0000256" key="2">
    <source>
        <dbReference type="ARBA" id="ARBA00022741"/>
    </source>
</evidence>
<dbReference type="GO" id="GO:0005524">
    <property type="term" value="F:ATP binding"/>
    <property type="evidence" value="ECO:0007669"/>
    <property type="project" value="UniProtKB-KW"/>
</dbReference>
<protein>
    <recommendedName>
        <fullName evidence="4">Dephospho-CoA kinase domain-containing protein</fullName>
    </recommendedName>
</protein>
<evidence type="ECO:0000256" key="4">
    <source>
        <dbReference type="ARBA" id="ARBA00044157"/>
    </source>
</evidence>
<evidence type="ECO:0000256" key="3">
    <source>
        <dbReference type="ARBA" id="ARBA00022840"/>
    </source>
</evidence>
<dbReference type="PROSITE" id="PS51219">
    <property type="entry name" value="DPCK"/>
    <property type="match status" value="1"/>
</dbReference>
<sequence>MLLVGLTGSIATGKSTVSAMFKQLGVPVVDADQIAKDVVEPGTPTLKKIVAHFGSEILQEDGRLDRDRLGRIIFSDRQQRKVLNSLTHPAIHREMVWQVIKLFCRGHKYAILDIPLLFETGSKLHKYLYSTVVVSCDEETQLERLMARNDYAKEVAQKRMQAQMPLCNKIELADHIIENSGDLQFTKEQVLVLHQRLCTSYKRVVFIVVLGILVLLYAVFFLRNILTR</sequence>
<keyword evidence="3" id="KW-0067">ATP-binding</keyword>
<dbReference type="SUPFAM" id="SSF52540">
    <property type="entry name" value="P-loop containing nucleoside triphosphate hydrolases"/>
    <property type="match status" value="1"/>
</dbReference>
<dbReference type="PANTHER" id="PTHR10695:SF46">
    <property type="entry name" value="BIFUNCTIONAL COENZYME A SYNTHASE-RELATED"/>
    <property type="match status" value="1"/>
</dbReference>
<dbReference type="Gene3D" id="3.40.50.300">
    <property type="entry name" value="P-loop containing nucleotide triphosphate hydrolases"/>
    <property type="match status" value="1"/>
</dbReference>
<dbReference type="AlphaFoldDB" id="A0A6P4ZHU2"/>
<comment type="similarity">
    <text evidence="1">Belongs to the CoaE family.</text>
</comment>
<name>A0A6P4ZHU2_BRABE</name>
<dbReference type="GeneID" id="109474740"/>
<dbReference type="InterPro" id="IPR001977">
    <property type="entry name" value="Depp_CoAkinase"/>
</dbReference>
<dbReference type="Pfam" id="PF01121">
    <property type="entry name" value="CoaE"/>
    <property type="match status" value="1"/>
</dbReference>
<keyword evidence="5" id="KW-1133">Transmembrane helix</keyword>
<keyword evidence="2" id="KW-0547">Nucleotide-binding</keyword>
<dbReference type="GO" id="GO:0004140">
    <property type="term" value="F:dephospho-CoA kinase activity"/>
    <property type="evidence" value="ECO:0007669"/>
    <property type="project" value="InterPro"/>
</dbReference>
<dbReference type="RefSeq" id="XP_019630657.1">
    <property type="nucleotide sequence ID" value="XM_019775098.1"/>
</dbReference>
<organism evidence="6 7">
    <name type="scientific">Branchiostoma belcheri</name>
    <name type="common">Amphioxus</name>
    <dbReference type="NCBI Taxonomy" id="7741"/>
    <lineage>
        <taxon>Eukaryota</taxon>
        <taxon>Metazoa</taxon>
        <taxon>Chordata</taxon>
        <taxon>Cephalochordata</taxon>
        <taxon>Leptocardii</taxon>
        <taxon>Amphioxiformes</taxon>
        <taxon>Branchiostomatidae</taxon>
        <taxon>Branchiostoma</taxon>
    </lineage>
</organism>